<feature type="compositionally biased region" description="Acidic residues" evidence="1">
    <location>
        <begin position="148"/>
        <end position="179"/>
    </location>
</feature>
<accession>A0ABN8M1R3</accession>
<dbReference type="SMART" id="SM00212">
    <property type="entry name" value="UBCc"/>
    <property type="match status" value="1"/>
</dbReference>
<dbReference type="InterPro" id="IPR000608">
    <property type="entry name" value="UBC"/>
</dbReference>
<evidence type="ECO:0000256" key="1">
    <source>
        <dbReference type="SAM" id="MobiDB-lite"/>
    </source>
</evidence>
<evidence type="ECO:0000313" key="4">
    <source>
        <dbReference type="Proteomes" id="UP001159427"/>
    </source>
</evidence>
<dbReference type="EMBL" id="CALNXI010000191">
    <property type="protein sequence ID" value="CAH3021679.1"/>
    <property type="molecule type" value="Genomic_DNA"/>
</dbReference>
<dbReference type="Pfam" id="PF00179">
    <property type="entry name" value="UQ_con"/>
    <property type="match status" value="1"/>
</dbReference>
<protein>
    <recommendedName>
        <fullName evidence="2">UBC core domain-containing protein</fullName>
    </recommendedName>
</protein>
<dbReference type="CDD" id="cd23802">
    <property type="entry name" value="UBCc_UBE2Q"/>
    <property type="match status" value="1"/>
</dbReference>
<sequence length="390" mass="44549">QYKVALAVAWTGQMSKFQELKRELSILEKTFGSDHEHLRVEANGLDEVTYRFLAPNGEHVVHCNIYESYPNPPPMWFAESEDAKITQIVESLSCIEPSAPNLLLRSTKHLVKELFKWQNVPIPPHIESLDLVQLIQEDVEMKDSTTSQEDDESEDEGLEEGHEDSEDSDNYEMEEDTETDSNKDLQEIGAANYAVLERIRVNRREDHLKGTVCGSVQATDRLMKELRDVYRSDSFKRGTYSVSLNNDNLYDWTIKIIRFDPDSTLHKDLMQLKAQEETDHVLLNMTFTDKFPFDPPFVRVIYPVLTAGYVLSGGALCMELLTPQGWSSAYTVEAVIMQIAATLVKGKARINFQDNKKPGVYSLVRAQQSFKSLVQIHEKNGWYTPPKHEG</sequence>
<organism evidence="3 4">
    <name type="scientific">Porites evermanni</name>
    <dbReference type="NCBI Taxonomy" id="104178"/>
    <lineage>
        <taxon>Eukaryota</taxon>
        <taxon>Metazoa</taxon>
        <taxon>Cnidaria</taxon>
        <taxon>Anthozoa</taxon>
        <taxon>Hexacorallia</taxon>
        <taxon>Scleractinia</taxon>
        <taxon>Fungiina</taxon>
        <taxon>Poritidae</taxon>
        <taxon>Porites</taxon>
    </lineage>
</organism>
<dbReference type="Gene3D" id="3.10.110.10">
    <property type="entry name" value="Ubiquitin Conjugating Enzyme"/>
    <property type="match status" value="1"/>
</dbReference>
<proteinExistence type="predicted"/>
<comment type="caution">
    <text evidence="3">The sequence shown here is derived from an EMBL/GenBank/DDBJ whole genome shotgun (WGS) entry which is preliminary data.</text>
</comment>
<evidence type="ECO:0000313" key="3">
    <source>
        <dbReference type="EMBL" id="CAH3021679.1"/>
    </source>
</evidence>
<feature type="non-terminal residue" evidence="3">
    <location>
        <position position="1"/>
    </location>
</feature>
<dbReference type="Proteomes" id="UP001159427">
    <property type="component" value="Unassembled WGS sequence"/>
</dbReference>
<dbReference type="SUPFAM" id="SSF54495">
    <property type="entry name" value="UBC-like"/>
    <property type="match status" value="1"/>
</dbReference>
<name>A0ABN8M1R3_9CNID</name>
<gene>
    <name evidence="3" type="ORF">PEVE_00012408</name>
</gene>
<feature type="region of interest" description="Disordered" evidence="1">
    <location>
        <begin position="141"/>
        <end position="186"/>
    </location>
</feature>
<evidence type="ECO:0000259" key="2">
    <source>
        <dbReference type="PROSITE" id="PS50127"/>
    </source>
</evidence>
<dbReference type="InterPro" id="IPR016135">
    <property type="entry name" value="UBQ-conjugating_enzyme/RWD"/>
</dbReference>
<dbReference type="PROSITE" id="PS50127">
    <property type="entry name" value="UBC_2"/>
    <property type="match status" value="1"/>
</dbReference>
<reference evidence="3 4" key="1">
    <citation type="submission" date="2022-05" db="EMBL/GenBank/DDBJ databases">
        <authorList>
            <consortium name="Genoscope - CEA"/>
            <person name="William W."/>
        </authorList>
    </citation>
    <scope>NUCLEOTIDE SEQUENCE [LARGE SCALE GENOMIC DNA]</scope>
</reference>
<feature type="domain" description="UBC core" evidence="2">
    <location>
        <begin position="217"/>
        <end position="383"/>
    </location>
</feature>
<keyword evidence="4" id="KW-1185">Reference proteome</keyword>